<dbReference type="AlphaFoldDB" id="A0A1C3NX83"/>
<keyword evidence="1" id="KW-0677">Repeat</keyword>
<feature type="region of interest" description="Disordered" evidence="4">
    <location>
        <begin position="27"/>
        <end position="49"/>
    </location>
</feature>
<reference evidence="7" key="1">
    <citation type="submission" date="2016-02" db="EMBL/GenBank/DDBJ databases">
        <authorList>
            <person name="Wibberg D."/>
        </authorList>
    </citation>
    <scope>NUCLEOTIDE SEQUENCE [LARGE SCALE GENOMIC DNA]</scope>
</reference>
<feature type="region of interest" description="Disordered" evidence="4">
    <location>
        <begin position="212"/>
        <end position="245"/>
    </location>
</feature>
<evidence type="ECO:0000256" key="4">
    <source>
        <dbReference type="SAM" id="MobiDB-lite"/>
    </source>
</evidence>
<dbReference type="InterPro" id="IPR003439">
    <property type="entry name" value="ABC_transporter-like_ATP-bd"/>
</dbReference>
<dbReference type="SMART" id="SM00382">
    <property type="entry name" value="AAA"/>
    <property type="match status" value="1"/>
</dbReference>
<feature type="domain" description="ABC transporter" evidence="5">
    <location>
        <begin position="275"/>
        <end position="477"/>
    </location>
</feature>
<gene>
    <name evidence="6" type="ORF">FDG2_2233</name>
</gene>
<dbReference type="CDD" id="cd03221">
    <property type="entry name" value="ABCF_EF-3"/>
    <property type="match status" value="1"/>
</dbReference>
<dbReference type="InterPro" id="IPR050611">
    <property type="entry name" value="ABCF"/>
</dbReference>
<evidence type="ECO:0000259" key="5">
    <source>
        <dbReference type="PROSITE" id="PS50893"/>
    </source>
</evidence>
<keyword evidence="7" id="KW-1185">Reference proteome</keyword>
<organism evidence="6 7">
    <name type="scientific">Candidatus Protofrankia californiensis</name>
    <dbReference type="NCBI Taxonomy" id="1839754"/>
    <lineage>
        <taxon>Bacteria</taxon>
        <taxon>Bacillati</taxon>
        <taxon>Actinomycetota</taxon>
        <taxon>Actinomycetes</taxon>
        <taxon>Frankiales</taxon>
        <taxon>Frankiaceae</taxon>
        <taxon>Protofrankia</taxon>
    </lineage>
</organism>
<evidence type="ECO:0000313" key="7">
    <source>
        <dbReference type="Proteomes" id="UP000199013"/>
    </source>
</evidence>
<evidence type="ECO:0000313" key="6">
    <source>
        <dbReference type="EMBL" id="SBW22118.1"/>
    </source>
</evidence>
<dbReference type="InterPro" id="IPR027417">
    <property type="entry name" value="P-loop_NTPase"/>
</dbReference>
<protein>
    <submittedName>
        <fullName evidence="6">ABC transporter</fullName>
    </submittedName>
</protein>
<dbReference type="PANTHER" id="PTHR19211:SF123">
    <property type="entry name" value="ABC TRANSPORTER"/>
    <property type="match status" value="1"/>
</dbReference>
<proteinExistence type="predicted"/>
<keyword evidence="2" id="KW-0547">Nucleotide-binding</keyword>
<keyword evidence="3" id="KW-0067">ATP-binding</keyword>
<sequence>MGYLAQEPDRRPGETVHGFLARRTGVAQAQRRLDDTSDALSRQEPGSDDGYTEALEHWLALGAADFDERAAAVAADIGLAIDLDARMTALSGGQAARAGLAALLLSRFDVFLLDEPTNDLDLDGLARLEEFVSGLRAGVVVVSHDREFLARTVTGVCELDLAQQQVGFFGGGYQAYLDERAVARRHTREAYEEYAQRRDALSDRARTQRSWMDKGVRNARRKSSDNDKIGRNLRAETSEKQAAKTRQTERLIERLEVVAEPRKEWELRMHIAAAPRSGAVAAALTAAVVRRGEFTLGPVTAQIDWGDRVTITGPNGSGKSTLLATMLGRIPPEHGQAALGPGVLVGEIDQARELFAVDGSVLDVLARLLPDMVTADLRTLLAKFGLRADHMRRAAATLSPGERTRAALALLQARGVNLLVLDEPTNHLDLPAIEQLEEALAGYPGTLVLVTHDRRMLSAVHTTRRWQVEAGQVTETS</sequence>
<dbReference type="GO" id="GO:0016887">
    <property type="term" value="F:ATP hydrolysis activity"/>
    <property type="evidence" value="ECO:0007669"/>
    <property type="project" value="InterPro"/>
</dbReference>
<dbReference type="Proteomes" id="UP000199013">
    <property type="component" value="Unassembled WGS sequence"/>
</dbReference>
<dbReference type="EMBL" id="FLUV01000932">
    <property type="protein sequence ID" value="SBW22118.1"/>
    <property type="molecule type" value="Genomic_DNA"/>
</dbReference>
<dbReference type="Pfam" id="PF00005">
    <property type="entry name" value="ABC_tran"/>
    <property type="match status" value="2"/>
</dbReference>
<evidence type="ECO:0000256" key="2">
    <source>
        <dbReference type="ARBA" id="ARBA00022741"/>
    </source>
</evidence>
<dbReference type="SUPFAM" id="SSF52540">
    <property type="entry name" value="P-loop containing nucleoside triphosphate hydrolases"/>
    <property type="match status" value="2"/>
</dbReference>
<dbReference type="PROSITE" id="PS50893">
    <property type="entry name" value="ABC_TRANSPORTER_2"/>
    <property type="match status" value="1"/>
</dbReference>
<dbReference type="GO" id="GO:0005524">
    <property type="term" value="F:ATP binding"/>
    <property type="evidence" value="ECO:0007669"/>
    <property type="project" value="UniProtKB-KW"/>
</dbReference>
<name>A0A1C3NX83_9ACTN</name>
<evidence type="ECO:0000256" key="1">
    <source>
        <dbReference type="ARBA" id="ARBA00022737"/>
    </source>
</evidence>
<evidence type="ECO:0000256" key="3">
    <source>
        <dbReference type="ARBA" id="ARBA00022840"/>
    </source>
</evidence>
<dbReference type="InterPro" id="IPR003593">
    <property type="entry name" value="AAA+_ATPase"/>
</dbReference>
<dbReference type="PANTHER" id="PTHR19211">
    <property type="entry name" value="ATP-BINDING TRANSPORT PROTEIN-RELATED"/>
    <property type="match status" value="1"/>
</dbReference>
<accession>A0A1C3NX83</accession>
<dbReference type="Gene3D" id="3.40.50.300">
    <property type="entry name" value="P-loop containing nucleotide triphosphate hydrolases"/>
    <property type="match status" value="2"/>
</dbReference>